<comment type="caution">
    <text evidence="1">The sequence shown here is derived from an EMBL/GenBank/DDBJ whole genome shotgun (WGS) entry which is preliminary data.</text>
</comment>
<accession>X0S3L7</accession>
<protein>
    <submittedName>
        <fullName evidence="1">Uncharacterized protein</fullName>
    </submittedName>
</protein>
<evidence type="ECO:0000313" key="1">
    <source>
        <dbReference type="EMBL" id="GAF75663.1"/>
    </source>
</evidence>
<proteinExistence type="predicted"/>
<name>X0S3L7_9ZZZZ</name>
<dbReference type="AlphaFoldDB" id="X0S3L7"/>
<sequence>LEIAIPETGTGCLPLSGILAMTDLSLSLRGVSRSETTQQTLKLIMQQSQNVNSI</sequence>
<gene>
    <name evidence="1" type="ORF">S01H1_10960</name>
</gene>
<feature type="non-terminal residue" evidence="1">
    <location>
        <position position="1"/>
    </location>
</feature>
<dbReference type="EMBL" id="BARS01005585">
    <property type="protein sequence ID" value="GAF75663.1"/>
    <property type="molecule type" value="Genomic_DNA"/>
</dbReference>
<organism evidence="1">
    <name type="scientific">marine sediment metagenome</name>
    <dbReference type="NCBI Taxonomy" id="412755"/>
    <lineage>
        <taxon>unclassified sequences</taxon>
        <taxon>metagenomes</taxon>
        <taxon>ecological metagenomes</taxon>
    </lineage>
</organism>
<reference evidence="1" key="1">
    <citation type="journal article" date="2014" name="Front. Microbiol.">
        <title>High frequency of phylogenetically diverse reductive dehalogenase-homologous genes in deep subseafloor sedimentary metagenomes.</title>
        <authorList>
            <person name="Kawai M."/>
            <person name="Futagami T."/>
            <person name="Toyoda A."/>
            <person name="Takaki Y."/>
            <person name="Nishi S."/>
            <person name="Hori S."/>
            <person name="Arai W."/>
            <person name="Tsubouchi T."/>
            <person name="Morono Y."/>
            <person name="Uchiyama I."/>
            <person name="Ito T."/>
            <person name="Fujiyama A."/>
            <person name="Inagaki F."/>
            <person name="Takami H."/>
        </authorList>
    </citation>
    <scope>NUCLEOTIDE SEQUENCE</scope>
    <source>
        <strain evidence="1">Expedition CK06-06</strain>
    </source>
</reference>